<dbReference type="Proteomes" id="UP001053296">
    <property type="component" value="Chromosome"/>
</dbReference>
<dbReference type="InterPro" id="IPR001036">
    <property type="entry name" value="Acrflvin-R"/>
</dbReference>
<dbReference type="Gene3D" id="3.30.2090.10">
    <property type="entry name" value="Multidrug efflux transporter AcrB TolC docking domain, DN and DC subdomains"/>
    <property type="match status" value="2"/>
</dbReference>
<feature type="transmembrane region" description="Helical" evidence="1">
    <location>
        <begin position="542"/>
        <end position="565"/>
    </location>
</feature>
<feature type="transmembrane region" description="Helical" evidence="1">
    <location>
        <begin position="394"/>
        <end position="418"/>
    </location>
</feature>
<feature type="transmembrane region" description="Helical" evidence="1">
    <location>
        <begin position="891"/>
        <end position="912"/>
    </location>
</feature>
<keyword evidence="1" id="KW-1133">Transmembrane helix</keyword>
<dbReference type="SUPFAM" id="SSF82693">
    <property type="entry name" value="Multidrug efflux transporter AcrB pore domain, PN1, PN2, PC1 and PC2 subdomains"/>
    <property type="match status" value="2"/>
</dbReference>
<dbReference type="Gene3D" id="1.20.1640.10">
    <property type="entry name" value="Multidrug efflux transporter AcrB transmembrane domain"/>
    <property type="match status" value="2"/>
</dbReference>
<dbReference type="PRINTS" id="PR00702">
    <property type="entry name" value="ACRIFLAVINRP"/>
</dbReference>
<dbReference type="Pfam" id="PF00873">
    <property type="entry name" value="ACR_tran"/>
    <property type="match status" value="1"/>
</dbReference>
<name>A0ABN6EVB5_9BACT</name>
<evidence type="ECO:0000256" key="1">
    <source>
        <dbReference type="SAM" id="Phobius"/>
    </source>
</evidence>
<protein>
    <submittedName>
        <fullName evidence="2">Acriflavine resistance protein B</fullName>
    </submittedName>
</protein>
<evidence type="ECO:0000313" key="2">
    <source>
        <dbReference type="EMBL" id="BCS89004.1"/>
    </source>
</evidence>
<feature type="transmembrane region" description="Helical" evidence="1">
    <location>
        <begin position="1025"/>
        <end position="1047"/>
    </location>
</feature>
<feature type="transmembrane region" description="Helical" evidence="1">
    <location>
        <begin position="438"/>
        <end position="459"/>
    </location>
</feature>
<dbReference type="RefSeq" id="WP_229590995.1">
    <property type="nucleotide sequence ID" value="NZ_AP024485.1"/>
</dbReference>
<feature type="transmembrane region" description="Helical" evidence="1">
    <location>
        <begin position="342"/>
        <end position="361"/>
    </location>
</feature>
<dbReference type="EMBL" id="AP024485">
    <property type="protein sequence ID" value="BCS89004.1"/>
    <property type="molecule type" value="Genomic_DNA"/>
</dbReference>
<dbReference type="Gene3D" id="3.30.70.1320">
    <property type="entry name" value="Multidrug efflux transporter AcrB pore domain like"/>
    <property type="match status" value="1"/>
</dbReference>
<sequence length="1070" mass="118189">MHKDTPVQSLIRMTLGQKVFVNLLFVILMVVGVFCTFDLPVERYPDVRMGKVIISGFLPGASADEVETLVTRKIEDSLEDLENVEFIRSRSFRQRASILVKFLDDTDYDKLYDELRFKVLSIQQDLPDDMDPPSFEVIRVSEWLPVISVNLVGARSNRALTLMAEEMKLPLQRIPGVKEVDINGEFTREFHVSLDPGKMMRLGVTFDEVAKALEGANVSVPAGDFISESGEYVIVVDEKFRSRDAIAATVVRRDLDGSFVTVGDVLSHAGMAYRDPFVISSVNGKDSVSIKVIKTPDGNALDIGAAVERVVADFDPILKKEGVEAVLTQDQRININENISTLGSNLLVGIVMVCGCIWLVMGFRNAMLTTVGVPFSFLVTMIIMWLTNNSINEITLFSFVLVSGIIVDDAIVVLENIYRHVQDGKELKEAVVVGTSEVFLPVLAATSTTVAAFLPMLIMTGSTGEFFALVPKAVSFAIAASLIECLFILPSHFMDWPGAKKLRAQATEHLHTKDPRFMEWLKRFTDAILQVTLRHKWKSVSLVFLAFIMAIVMLGVSVAGIMPLIRIKFFPDEYHLYYVSLQGPVGTDVYTASEKAKQISEVIKGFGPGTTKSCSGLGGMDINEDYESVFGSNRALVTVELPAQGEQEYIDNPDNDPLLLLDIVRKKLEPYTAGGWSMHLWAEKGGPPAGKDVNIRVLGPDHEAVKGLSDDVFNWIKNNKEIAPYLVDFNTDTGSDNRIFRFSPMPNLVSEFGLTPAQVVSLAGGILDGRFVGKFRAADEDIDLRMKIDKRFLMQPEDALDIPILENAQGPVRVGDLVKVESYREPGQLNRFQGQRAIALTANIHAGGPVSATSVAHDVKAYYASIQSKYPGATISFAGEFESTGRSFTSLMYAFLIALMIMYTILACQFQSYLQPAVILSAVAFALIGVVFGTFFTRSLFTVNSFIATVGVAGVVVNDSLVLLDFINRLYAQGYSRAEAIREGVRIRLRPILMTTLTTTLGLLPMALGIPYYSLVWGTMATTFVTGLCVATTLTLIVMPLEWDLLMRRKERKERRRQEKLGVLEQDGGV</sequence>
<keyword evidence="1" id="KW-0812">Transmembrane</keyword>
<dbReference type="InterPro" id="IPR027463">
    <property type="entry name" value="AcrB_DN_DC_subdom"/>
</dbReference>
<evidence type="ECO:0000313" key="3">
    <source>
        <dbReference type="Proteomes" id="UP001053296"/>
    </source>
</evidence>
<dbReference type="SUPFAM" id="SSF82714">
    <property type="entry name" value="Multidrug efflux transporter AcrB TolC docking domain, DN and DC subdomains"/>
    <property type="match status" value="2"/>
</dbReference>
<feature type="transmembrane region" description="Helical" evidence="1">
    <location>
        <begin position="466"/>
        <end position="489"/>
    </location>
</feature>
<dbReference type="PANTHER" id="PTHR32063">
    <property type="match status" value="1"/>
</dbReference>
<feature type="transmembrane region" description="Helical" evidence="1">
    <location>
        <begin position="20"/>
        <end position="41"/>
    </location>
</feature>
<reference evidence="2" key="1">
    <citation type="journal article" date="2022" name="Arch. Microbiol.">
        <title>Pseudodesulfovibrio sediminis sp. nov., a mesophilic and neutrophilic sulfate-reducing bacterium isolated from sediment of a brackish lake.</title>
        <authorList>
            <person name="Takahashi A."/>
            <person name="Kojima H."/>
            <person name="Watanabe M."/>
            <person name="Fukui M."/>
        </authorList>
    </citation>
    <scope>NUCLEOTIDE SEQUENCE</scope>
    <source>
        <strain evidence="2">SF6</strain>
    </source>
</reference>
<feature type="transmembrane region" description="Helical" evidence="1">
    <location>
        <begin position="992"/>
        <end position="1013"/>
    </location>
</feature>
<feature type="transmembrane region" description="Helical" evidence="1">
    <location>
        <begin position="918"/>
        <end position="936"/>
    </location>
</feature>
<proteinExistence type="predicted"/>
<feature type="transmembrane region" description="Helical" evidence="1">
    <location>
        <begin position="367"/>
        <end position="387"/>
    </location>
</feature>
<dbReference type="SUPFAM" id="SSF82866">
    <property type="entry name" value="Multidrug efflux transporter AcrB transmembrane domain"/>
    <property type="match status" value="2"/>
</dbReference>
<dbReference type="Gene3D" id="3.30.70.1440">
    <property type="entry name" value="Multidrug efflux transporter AcrB pore domain"/>
    <property type="match status" value="1"/>
</dbReference>
<keyword evidence="1" id="KW-0472">Membrane</keyword>
<keyword evidence="3" id="KW-1185">Reference proteome</keyword>
<accession>A0ABN6EVB5</accession>
<organism evidence="2 3">
    <name type="scientific">Pseudodesulfovibrio sediminis</name>
    <dbReference type="NCBI Taxonomy" id="2810563"/>
    <lineage>
        <taxon>Bacteria</taxon>
        <taxon>Pseudomonadati</taxon>
        <taxon>Thermodesulfobacteriota</taxon>
        <taxon>Desulfovibrionia</taxon>
        <taxon>Desulfovibrionales</taxon>
        <taxon>Desulfovibrionaceae</taxon>
    </lineage>
</organism>
<dbReference type="Gene3D" id="3.30.70.1430">
    <property type="entry name" value="Multidrug efflux transporter AcrB pore domain"/>
    <property type="match status" value="2"/>
</dbReference>
<gene>
    <name evidence="2" type="ORF">PSDVSF_22460</name>
</gene>
<dbReference type="PANTHER" id="PTHR32063:SF33">
    <property type="entry name" value="RND SUPERFAMILY EFFLUX PUMP PERMEASE COMPONENT"/>
    <property type="match status" value="1"/>
</dbReference>